<dbReference type="InterPro" id="IPR023753">
    <property type="entry name" value="FAD/NAD-binding_dom"/>
</dbReference>
<feature type="binding site" evidence="9">
    <location>
        <position position="263"/>
    </location>
    <ligand>
        <name>NAD(+)</name>
        <dbReference type="ChEBI" id="CHEBI:57540"/>
    </ligand>
</feature>
<dbReference type="EMBL" id="VMRY01000070">
    <property type="protein sequence ID" value="TVT52420.1"/>
    <property type="molecule type" value="Genomic_DNA"/>
</dbReference>
<dbReference type="InterPro" id="IPR036188">
    <property type="entry name" value="FAD/NAD-bd_sf"/>
</dbReference>
<feature type="binding site" evidence="9">
    <location>
        <position position="51"/>
    </location>
    <ligand>
        <name>FAD</name>
        <dbReference type="ChEBI" id="CHEBI:57692"/>
    </ligand>
</feature>
<dbReference type="PANTHER" id="PTHR42737">
    <property type="entry name" value="GLUTATHIONE REDUCTASE"/>
    <property type="match status" value="1"/>
</dbReference>
<feature type="active site" description="Proton acceptor" evidence="8">
    <location>
        <position position="439"/>
    </location>
</feature>
<organism evidence="14 15">
    <name type="scientific">Sedimenticola thiotaurini</name>
    <dbReference type="NCBI Taxonomy" id="1543721"/>
    <lineage>
        <taxon>Bacteria</taxon>
        <taxon>Pseudomonadati</taxon>
        <taxon>Pseudomonadota</taxon>
        <taxon>Gammaproteobacteria</taxon>
        <taxon>Chromatiales</taxon>
        <taxon>Sedimenticolaceae</taxon>
        <taxon>Sedimenticola</taxon>
    </lineage>
</organism>
<evidence type="ECO:0000313" key="15">
    <source>
        <dbReference type="Proteomes" id="UP000317355"/>
    </source>
</evidence>
<comment type="subunit">
    <text evidence="2">Homodimer.</text>
</comment>
<keyword evidence="9" id="KW-0520">NAD</keyword>
<dbReference type="Pfam" id="PF02852">
    <property type="entry name" value="Pyr_redox_dim"/>
    <property type="match status" value="1"/>
</dbReference>
<sequence>MTKVYDLIAIGGGSGGLSAAERAAKYGAKSAVIEAGKLGGTCVNLGCVPKKIMWYGASIAHMLEDAPAYGFAVKQEGFDWGKLIAERNQYVSNINNWYHTYLGDSNIDEIQGYARFVDDHTLEVNGERYQANHIVIAPGSYPTVPEIEGSDLGITSDGFFALDEQPKRVAVVGSGYIAVELAGMLNAVGTEVTMFLRGEHLLRKFDPMLRESLMEEMLNDGVNIIPSSQIERIERADDGTLTLTCSAGGQLQTGFDQLIWAIGRQPSSASLGLENTSVAMDEQGYIKVDEFQNTAVSGVYALGDVTDAPQLTPVAIAAARRLSDRLFGGMLDRRLDYSLIPSVVFSHPPIATVGLTEDEARATHGEAVKIYQTHFTPMYHAFTDHQTKVAMKLVCVGAQEKIVGCHIIGFGADEMLQGFAVAIRMGATKKDFDDTIAIHPTGSEELVTMR</sequence>
<evidence type="ECO:0000256" key="2">
    <source>
        <dbReference type="ARBA" id="ARBA00011738"/>
    </source>
</evidence>
<dbReference type="InterPro" id="IPR012999">
    <property type="entry name" value="Pyr_OxRdtase_I_AS"/>
</dbReference>
<proteinExistence type="inferred from homology"/>
<protein>
    <submittedName>
        <fullName evidence="14">Glutathione-disulfide reductase</fullName>
        <ecNumber evidence="14">1.8.1.7</ecNumber>
    </submittedName>
</protein>
<comment type="caution">
    <text evidence="14">The sequence shown here is derived from an EMBL/GenBank/DDBJ whole genome shotgun (WGS) entry which is preliminary data.</text>
</comment>
<dbReference type="NCBIfam" id="NF004776">
    <property type="entry name" value="PRK06116.1"/>
    <property type="match status" value="1"/>
</dbReference>
<evidence type="ECO:0000256" key="1">
    <source>
        <dbReference type="ARBA" id="ARBA00007532"/>
    </source>
</evidence>
<evidence type="ECO:0000256" key="11">
    <source>
        <dbReference type="RuleBase" id="RU003691"/>
    </source>
</evidence>
<dbReference type="PIRSF" id="PIRSF000350">
    <property type="entry name" value="Mercury_reductase_MerA"/>
    <property type="match status" value="1"/>
</dbReference>
<evidence type="ECO:0000259" key="12">
    <source>
        <dbReference type="Pfam" id="PF02852"/>
    </source>
</evidence>
<dbReference type="PRINTS" id="PR00411">
    <property type="entry name" value="PNDRDTASEI"/>
</dbReference>
<keyword evidence="6" id="KW-1015">Disulfide bond</keyword>
<dbReference type="PROSITE" id="PS00076">
    <property type="entry name" value="PYRIDINE_REDOX_1"/>
    <property type="match status" value="1"/>
</dbReference>
<dbReference type="FunFam" id="3.50.50.60:FF:000235">
    <property type="entry name" value="Glutathione reductase"/>
    <property type="match status" value="1"/>
</dbReference>
<evidence type="ECO:0000313" key="14">
    <source>
        <dbReference type="EMBL" id="TVT52420.1"/>
    </source>
</evidence>
<evidence type="ECO:0000256" key="6">
    <source>
        <dbReference type="ARBA" id="ARBA00023157"/>
    </source>
</evidence>
<dbReference type="GO" id="GO:0045454">
    <property type="term" value="P:cell redox homeostasis"/>
    <property type="evidence" value="ECO:0007669"/>
    <property type="project" value="InterPro"/>
</dbReference>
<dbReference type="InterPro" id="IPR004099">
    <property type="entry name" value="Pyr_nucl-diS_OxRdtase_dimer"/>
</dbReference>
<evidence type="ECO:0000256" key="10">
    <source>
        <dbReference type="PIRSR" id="PIRSR000350-4"/>
    </source>
</evidence>
<dbReference type="InterPro" id="IPR046952">
    <property type="entry name" value="GSHR/TRXR-like"/>
</dbReference>
<dbReference type="SUPFAM" id="SSF55424">
    <property type="entry name" value="FAD/NAD-linked reductases, dimerisation (C-terminal) domain"/>
    <property type="match status" value="1"/>
</dbReference>
<dbReference type="PRINTS" id="PR00368">
    <property type="entry name" value="FADPNR"/>
</dbReference>
<keyword evidence="4 9" id="KW-0274">FAD</keyword>
<dbReference type="PANTHER" id="PTHR42737:SF2">
    <property type="entry name" value="GLUTATHIONE REDUCTASE"/>
    <property type="match status" value="1"/>
</dbReference>
<dbReference type="GO" id="GO:0050661">
    <property type="term" value="F:NADP binding"/>
    <property type="evidence" value="ECO:0007669"/>
    <property type="project" value="InterPro"/>
</dbReference>
<dbReference type="STRING" id="1543721.AAY24_05275"/>
<dbReference type="Pfam" id="PF07992">
    <property type="entry name" value="Pyr_redox_2"/>
    <property type="match status" value="1"/>
</dbReference>
<dbReference type="Gene3D" id="3.30.390.30">
    <property type="match status" value="1"/>
</dbReference>
<dbReference type="GO" id="GO:0005829">
    <property type="term" value="C:cytosol"/>
    <property type="evidence" value="ECO:0007669"/>
    <property type="project" value="TreeGrafter"/>
</dbReference>
<keyword evidence="7 11" id="KW-0676">Redox-active center</keyword>
<dbReference type="EC" id="1.8.1.7" evidence="14"/>
<dbReference type="AlphaFoldDB" id="A0A558CUH1"/>
<evidence type="ECO:0000256" key="8">
    <source>
        <dbReference type="PIRSR" id="PIRSR000350-2"/>
    </source>
</evidence>
<feature type="domain" description="Pyridine nucleotide-disulphide oxidoreductase dimerisation" evidence="12">
    <location>
        <begin position="340"/>
        <end position="449"/>
    </location>
</feature>
<dbReference type="GO" id="GO:0004362">
    <property type="term" value="F:glutathione-disulfide reductase (NADPH) activity"/>
    <property type="evidence" value="ECO:0007669"/>
    <property type="project" value="UniProtKB-EC"/>
</dbReference>
<dbReference type="SUPFAM" id="SSF51905">
    <property type="entry name" value="FAD/NAD(P)-binding domain"/>
    <property type="match status" value="1"/>
</dbReference>
<comment type="cofactor">
    <cofactor evidence="9">
        <name>FAD</name>
        <dbReference type="ChEBI" id="CHEBI:57692"/>
    </cofactor>
    <text evidence="9">Binds 1 FAD per subunit.</text>
</comment>
<evidence type="ECO:0000256" key="5">
    <source>
        <dbReference type="ARBA" id="ARBA00023002"/>
    </source>
</evidence>
<dbReference type="InterPro" id="IPR016156">
    <property type="entry name" value="FAD/NAD-linked_Rdtase_dimer_sf"/>
</dbReference>
<reference evidence="14 15" key="1">
    <citation type="submission" date="2019-07" db="EMBL/GenBank/DDBJ databases">
        <title>The pathways for chlorine oxyanion respiration interact through the shared metabolite chlorate.</title>
        <authorList>
            <person name="Barnum T.P."/>
            <person name="Cheng Y."/>
            <person name="Hill K.A."/>
            <person name="Lucas L.N."/>
            <person name="Carlson H.K."/>
            <person name="Coates J.D."/>
        </authorList>
    </citation>
    <scope>NUCLEOTIDE SEQUENCE [LARGE SCALE GENOMIC DNA]</scope>
    <source>
        <strain evidence="14">BK-3</strain>
    </source>
</reference>
<comment type="similarity">
    <text evidence="1 11">Belongs to the class-I pyridine nucleotide-disulfide oxidoreductase family.</text>
</comment>
<evidence type="ECO:0000256" key="7">
    <source>
        <dbReference type="ARBA" id="ARBA00023284"/>
    </source>
</evidence>
<dbReference type="InterPro" id="IPR006322">
    <property type="entry name" value="Glutathione_Rdtase_euk/bac"/>
</dbReference>
<dbReference type="Proteomes" id="UP000317355">
    <property type="component" value="Unassembled WGS sequence"/>
</dbReference>
<feature type="domain" description="FAD/NAD(P)-binding" evidence="13">
    <location>
        <begin position="5"/>
        <end position="319"/>
    </location>
</feature>
<evidence type="ECO:0000256" key="3">
    <source>
        <dbReference type="ARBA" id="ARBA00022630"/>
    </source>
</evidence>
<feature type="binding site" evidence="9">
    <location>
        <position position="304"/>
    </location>
    <ligand>
        <name>FAD</name>
        <dbReference type="ChEBI" id="CHEBI:57692"/>
    </ligand>
</feature>
<evidence type="ECO:0000259" key="13">
    <source>
        <dbReference type="Pfam" id="PF07992"/>
    </source>
</evidence>
<dbReference type="FunFam" id="3.30.390.30:FF:000003">
    <property type="entry name" value="Glutathione reductase"/>
    <property type="match status" value="1"/>
</dbReference>
<dbReference type="Gene3D" id="3.50.50.60">
    <property type="entry name" value="FAD/NAD(P)-binding domain"/>
    <property type="match status" value="2"/>
</dbReference>
<dbReference type="InterPro" id="IPR001100">
    <property type="entry name" value="Pyr_nuc-diS_OxRdtase"/>
</dbReference>
<evidence type="ECO:0000256" key="9">
    <source>
        <dbReference type="PIRSR" id="PIRSR000350-3"/>
    </source>
</evidence>
<feature type="disulfide bond" description="Redox-active" evidence="10">
    <location>
        <begin position="42"/>
        <end position="47"/>
    </location>
</feature>
<accession>A0A558CUH1</accession>
<keyword evidence="9" id="KW-0547">Nucleotide-binding</keyword>
<evidence type="ECO:0000256" key="4">
    <source>
        <dbReference type="ARBA" id="ARBA00022827"/>
    </source>
</evidence>
<dbReference type="GO" id="GO:0006749">
    <property type="term" value="P:glutathione metabolic process"/>
    <property type="evidence" value="ECO:0007669"/>
    <property type="project" value="InterPro"/>
</dbReference>
<keyword evidence="3 11" id="KW-0285">Flavoprotein</keyword>
<dbReference type="GO" id="GO:0050660">
    <property type="term" value="F:flavin adenine dinucleotide binding"/>
    <property type="evidence" value="ECO:0007669"/>
    <property type="project" value="InterPro"/>
</dbReference>
<name>A0A558CUH1_9GAMM</name>
<dbReference type="NCBIfam" id="TIGR01421">
    <property type="entry name" value="gluta_reduc_1"/>
    <property type="match status" value="1"/>
</dbReference>
<keyword evidence="5 11" id="KW-0560">Oxidoreductase</keyword>
<dbReference type="GO" id="GO:0034599">
    <property type="term" value="P:cellular response to oxidative stress"/>
    <property type="evidence" value="ECO:0007669"/>
    <property type="project" value="TreeGrafter"/>
</dbReference>
<feature type="binding site" evidence="9">
    <location>
        <begin position="173"/>
        <end position="180"/>
    </location>
    <ligand>
        <name>NAD(+)</name>
        <dbReference type="ChEBI" id="CHEBI:57540"/>
    </ligand>
</feature>
<gene>
    <name evidence="14" type="primary">gorA</name>
    <name evidence="14" type="ORF">FHK82_13755</name>
</gene>